<gene>
    <name evidence="5" type="ORF">EZJ58_0981</name>
</gene>
<dbReference type="Pfam" id="PF13377">
    <property type="entry name" value="Peripla_BP_3"/>
    <property type="match status" value="1"/>
</dbReference>
<evidence type="ECO:0000256" key="3">
    <source>
        <dbReference type="ARBA" id="ARBA00023163"/>
    </source>
</evidence>
<evidence type="ECO:0000313" key="6">
    <source>
        <dbReference type="Proteomes" id="UP000294555"/>
    </source>
</evidence>
<dbReference type="CDD" id="cd01392">
    <property type="entry name" value="HTH_LacI"/>
    <property type="match status" value="1"/>
</dbReference>
<evidence type="ECO:0000256" key="1">
    <source>
        <dbReference type="ARBA" id="ARBA00023015"/>
    </source>
</evidence>
<dbReference type="RefSeq" id="WP_132921848.1">
    <property type="nucleotide sequence ID" value="NZ_SJOI01000001.1"/>
</dbReference>
<dbReference type="PROSITE" id="PS50932">
    <property type="entry name" value="HTH_LACI_2"/>
    <property type="match status" value="1"/>
</dbReference>
<dbReference type="InterPro" id="IPR046335">
    <property type="entry name" value="LacI/GalR-like_sensor"/>
</dbReference>
<protein>
    <submittedName>
        <fullName evidence="5">LacI family transcriptional regulator</fullName>
    </submittedName>
</protein>
<dbReference type="SUPFAM" id="SSF47413">
    <property type="entry name" value="lambda repressor-like DNA-binding domains"/>
    <property type="match status" value="1"/>
</dbReference>
<accession>A0A4R1N732</accession>
<dbReference type="EMBL" id="SJOI01000001">
    <property type="protein sequence ID" value="TCL02942.1"/>
    <property type="molecule type" value="Genomic_DNA"/>
</dbReference>
<dbReference type="InterPro" id="IPR010982">
    <property type="entry name" value="Lambda_DNA-bd_dom_sf"/>
</dbReference>
<dbReference type="InterPro" id="IPR000843">
    <property type="entry name" value="HTH_LacI"/>
</dbReference>
<name>A0A4R1N732_9GAMM</name>
<dbReference type="PANTHER" id="PTHR30146:SF145">
    <property type="entry name" value="RIBOSE OPERON REPRESSOR"/>
    <property type="match status" value="1"/>
</dbReference>
<evidence type="ECO:0000259" key="4">
    <source>
        <dbReference type="PROSITE" id="PS50932"/>
    </source>
</evidence>
<dbReference type="InterPro" id="IPR028082">
    <property type="entry name" value="Peripla_BP_I"/>
</dbReference>
<dbReference type="Pfam" id="PF00356">
    <property type="entry name" value="LacI"/>
    <property type="match status" value="1"/>
</dbReference>
<dbReference type="SMART" id="SM00354">
    <property type="entry name" value="HTH_LACI"/>
    <property type="match status" value="1"/>
</dbReference>
<organism evidence="5 6">
    <name type="scientific">Sodalis ligni</name>
    <dbReference type="NCBI Taxonomy" id="2697027"/>
    <lineage>
        <taxon>Bacteria</taxon>
        <taxon>Pseudomonadati</taxon>
        <taxon>Pseudomonadota</taxon>
        <taxon>Gammaproteobacteria</taxon>
        <taxon>Enterobacterales</taxon>
        <taxon>Bruguierivoracaceae</taxon>
        <taxon>Sodalis</taxon>
    </lineage>
</organism>
<keyword evidence="2" id="KW-0238">DNA-binding</keyword>
<dbReference type="PANTHER" id="PTHR30146">
    <property type="entry name" value="LACI-RELATED TRANSCRIPTIONAL REPRESSOR"/>
    <property type="match status" value="1"/>
</dbReference>
<dbReference type="Gene3D" id="1.10.260.40">
    <property type="entry name" value="lambda repressor-like DNA-binding domains"/>
    <property type="match status" value="1"/>
</dbReference>
<reference evidence="5 6" key="1">
    <citation type="submission" date="2019-02" db="EMBL/GenBank/DDBJ databases">
        <title>Investigation of anaerobic lignin degradation for improved lignocellulosic biofuels.</title>
        <authorList>
            <person name="Deangelis K."/>
        </authorList>
    </citation>
    <scope>NUCLEOTIDE SEQUENCE [LARGE SCALE GENOMIC DNA]</scope>
    <source>
        <strain evidence="5 6">159R</strain>
    </source>
</reference>
<feature type="domain" description="HTH lacI-type" evidence="4">
    <location>
        <begin position="7"/>
        <end position="60"/>
    </location>
</feature>
<evidence type="ECO:0000256" key="2">
    <source>
        <dbReference type="ARBA" id="ARBA00023125"/>
    </source>
</evidence>
<dbReference type="SUPFAM" id="SSF53822">
    <property type="entry name" value="Periplasmic binding protein-like I"/>
    <property type="match status" value="1"/>
</dbReference>
<evidence type="ECO:0000313" key="5">
    <source>
        <dbReference type="EMBL" id="TCL02942.1"/>
    </source>
</evidence>
<dbReference type="PROSITE" id="PS00356">
    <property type="entry name" value="HTH_LACI_1"/>
    <property type="match status" value="1"/>
</dbReference>
<comment type="caution">
    <text evidence="5">The sequence shown here is derived from an EMBL/GenBank/DDBJ whole genome shotgun (WGS) entry which is preliminary data.</text>
</comment>
<keyword evidence="1" id="KW-0805">Transcription regulation</keyword>
<dbReference type="AlphaFoldDB" id="A0A4R1N732"/>
<proteinExistence type="predicted"/>
<dbReference type="OrthoDB" id="5672046at2"/>
<dbReference type="Gene3D" id="3.40.50.2300">
    <property type="match status" value="2"/>
</dbReference>
<dbReference type="GO" id="GO:0000976">
    <property type="term" value="F:transcription cis-regulatory region binding"/>
    <property type="evidence" value="ECO:0007669"/>
    <property type="project" value="TreeGrafter"/>
</dbReference>
<keyword evidence="3" id="KW-0804">Transcription</keyword>
<keyword evidence="6" id="KW-1185">Reference proteome</keyword>
<dbReference type="GO" id="GO:0003700">
    <property type="term" value="F:DNA-binding transcription factor activity"/>
    <property type="evidence" value="ECO:0007669"/>
    <property type="project" value="TreeGrafter"/>
</dbReference>
<dbReference type="Proteomes" id="UP000294555">
    <property type="component" value="Unassembled WGS sequence"/>
</dbReference>
<sequence length="340" mass="36687">MKKPTAIRDVALAAGVSTATISRYMNGKFHKMGADTRLRIEKTIKSMGYMPNDVARSLRSTKSNTIAVILSDILNPYSIAILQGIEETCAEFGYTIFVCNSKESSAKEKEFIEMMMAKRVDGFVINTSGGNDELIAGLAHEMPVVLVGRKISTGMINSVAVNNVQGVSLAVGHLLARGCSALALLSPRIDHVSPRIERVEAFRALASQEEMQGIASGIHIIDKIAVEPVTEMLGNLIRQNRSPARMGIIAANGMLSLAVLKAAKSLDYEIPRDFLFIGFDDTEWASVANPSLTVIAQPTYEIGATAAKRLLAGLGQDAEHSQGESLELPVKLIMRNSTLI</sequence>